<organism evidence="4 5">
    <name type="scientific">Ruthenibacterium intestinale</name>
    <dbReference type="NCBI Taxonomy" id="3133163"/>
    <lineage>
        <taxon>Bacteria</taxon>
        <taxon>Bacillati</taxon>
        <taxon>Bacillota</taxon>
        <taxon>Clostridia</taxon>
        <taxon>Eubacteriales</taxon>
        <taxon>Oscillospiraceae</taxon>
        <taxon>Ruthenibacterium</taxon>
    </lineage>
</organism>
<name>A0ABV1GIZ3_9FIRM</name>
<dbReference type="PROSITE" id="PS50943">
    <property type="entry name" value="HTH_CROC1"/>
    <property type="match status" value="1"/>
</dbReference>
<dbReference type="PANTHER" id="PTHR46558">
    <property type="entry name" value="TRACRIPTIONAL REGULATORY PROTEIN-RELATED-RELATED"/>
    <property type="match status" value="1"/>
</dbReference>
<keyword evidence="2" id="KW-1133">Transmembrane helix</keyword>
<evidence type="ECO:0000313" key="5">
    <source>
        <dbReference type="Proteomes" id="UP001477672"/>
    </source>
</evidence>
<keyword evidence="2" id="KW-0812">Transmembrane</keyword>
<dbReference type="SMART" id="SM00530">
    <property type="entry name" value="HTH_XRE"/>
    <property type="match status" value="1"/>
</dbReference>
<dbReference type="InterPro" id="IPR001387">
    <property type="entry name" value="Cro/C1-type_HTH"/>
</dbReference>
<dbReference type="InterPro" id="IPR010982">
    <property type="entry name" value="Lambda_DNA-bd_dom_sf"/>
</dbReference>
<reference evidence="4 5" key="1">
    <citation type="submission" date="2024-03" db="EMBL/GenBank/DDBJ databases">
        <title>Human intestinal bacterial collection.</title>
        <authorList>
            <person name="Pauvert C."/>
            <person name="Hitch T.C.A."/>
            <person name="Clavel T."/>
        </authorList>
    </citation>
    <scope>NUCLEOTIDE SEQUENCE [LARGE SCALE GENOMIC DNA]</scope>
    <source>
        <strain evidence="4 5">CLA-JM-H11</strain>
    </source>
</reference>
<proteinExistence type="predicted"/>
<protein>
    <submittedName>
        <fullName evidence="4">Helix-turn-helix transcriptional regulator</fullName>
    </submittedName>
</protein>
<feature type="transmembrane region" description="Helical" evidence="2">
    <location>
        <begin position="131"/>
        <end position="154"/>
    </location>
</feature>
<keyword evidence="5" id="KW-1185">Reference proteome</keyword>
<evidence type="ECO:0000259" key="3">
    <source>
        <dbReference type="PROSITE" id="PS50943"/>
    </source>
</evidence>
<dbReference type="SUPFAM" id="SSF47413">
    <property type="entry name" value="lambda repressor-like DNA-binding domains"/>
    <property type="match status" value="1"/>
</dbReference>
<evidence type="ECO:0000256" key="2">
    <source>
        <dbReference type="SAM" id="Phobius"/>
    </source>
</evidence>
<dbReference type="RefSeq" id="WP_349217079.1">
    <property type="nucleotide sequence ID" value="NZ_JBBMFA010000111.1"/>
</dbReference>
<evidence type="ECO:0000256" key="1">
    <source>
        <dbReference type="ARBA" id="ARBA00023125"/>
    </source>
</evidence>
<evidence type="ECO:0000313" key="4">
    <source>
        <dbReference type="EMBL" id="MEQ2521618.1"/>
    </source>
</evidence>
<feature type="domain" description="HTH cro/C1-type" evidence="3">
    <location>
        <begin position="10"/>
        <end position="64"/>
    </location>
</feature>
<dbReference type="EMBL" id="JBBMFA010000111">
    <property type="protein sequence ID" value="MEQ2521618.1"/>
    <property type="molecule type" value="Genomic_DNA"/>
</dbReference>
<dbReference type="Gene3D" id="1.10.260.40">
    <property type="entry name" value="lambda repressor-like DNA-binding domains"/>
    <property type="match status" value="1"/>
</dbReference>
<dbReference type="Pfam" id="PF01381">
    <property type="entry name" value="HTH_3"/>
    <property type="match status" value="1"/>
</dbReference>
<keyword evidence="1" id="KW-0238">DNA-binding</keyword>
<dbReference type="Proteomes" id="UP001477672">
    <property type="component" value="Unassembled WGS sequence"/>
</dbReference>
<accession>A0ABV1GIZ3</accession>
<feature type="transmembrane region" description="Helical" evidence="2">
    <location>
        <begin position="101"/>
        <end position="119"/>
    </location>
</feature>
<dbReference type="PANTHER" id="PTHR46558:SF11">
    <property type="entry name" value="HTH-TYPE TRANSCRIPTIONAL REGULATOR XRE"/>
    <property type="match status" value="1"/>
</dbReference>
<gene>
    <name evidence="4" type="ORF">WMO24_14455</name>
</gene>
<sequence length="168" mass="18761">MDQRKIGAFLRQLRKESSLTQEQLAEHLGVSGRTVSRWENGNNLPDLTVLIELADYYQVGLRELLNGERESEPAQQETETLTAVAEYSSEEKRRLLGRMHALFLAGLAGFAAALVILSADLENTTPYQELAGFGLGFAFGMLFLGAIFTSRFAARIRQAKRKLLSKIR</sequence>
<dbReference type="CDD" id="cd00093">
    <property type="entry name" value="HTH_XRE"/>
    <property type="match status" value="1"/>
</dbReference>
<keyword evidence="2" id="KW-0472">Membrane</keyword>
<comment type="caution">
    <text evidence="4">The sequence shown here is derived from an EMBL/GenBank/DDBJ whole genome shotgun (WGS) entry which is preliminary data.</text>
</comment>